<dbReference type="Proteomes" id="UP001189624">
    <property type="component" value="Chromosome 2"/>
</dbReference>
<dbReference type="Gramene" id="rna-AYBTSS11_LOCUS6385">
    <property type="protein sequence ID" value="CAJ1933499.1"/>
    <property type="gene ID" value="gene-AYBTSS11_LOCUS6385"/>
</dbReference>
<protein>
    <submittedName>
        <fullName evidence="2">Uncharacterized protein</fullName>
    </submittedName>
</protein>
<evidence type="ECO:0000313" key="3">
    <source>
        <dbReference type="Proteomes" id="UP001189624"/>
    </source>
</evidence>
<accession>A0AA86S3U7</accession>
<keyword evidence="3" id="KW-1185">Reference proteome</keyword>
<gene>
    <name evidence="2" type="ORF">AYBTSS11_LOCUS6385</name>
</gene>
<organism evidence="2 3">
    <name type="scientific">Sphenostylis stenocarpa</name>
    <dbReference type="NCBI Taxonomy" id="92480"/>
    <lineage>
        <taxon>Eukaryota</taxon>
        <taxon>Viridiplantae</taxon>
        <taxon>Streptophyta</taxon>
        <taxon>Embryophyta</taxon>
        <taxon>Tracheophyta</taxon>
        <taxon>Spermatophyta</taxon>
        <taxon>Magnoliopsida</taxon>
        <taxon>eudicotyledons</taxon>
        <taxon>Gunneridae</taxon>
        <taxon>Pentapetalae</taxon>
        <taxon>rosids</taxon>
        <taxon>fabids</taxon>
        <taxon>Fabales</taxon>
        <taxon>Fabaceae</taxon>
        <taxon>Papilionoideae</taxon>
        <taxon>50 kb inversion clade</taxon>
        <taxon>NPAAA clade</taxon>
        <taxon>indigoferoid/millettioid clade</taxon>
        <taxon>Phaseoleae</taxon>
        <taxon>Sphenostylis</taxon>
    </lineage>
</organism>
<name>A0AA86S3U7_9FABA</name>
<evidence type="ECO:0000256" key="1">
    <source>
        <dbReference type="SAM" id="MobiDB-lite"/>
    </source>
</evidence>
<dbReference type="AlphaFoldDB" id="A0AA86S3U7"/>
<sequence length="77" mass="8734">MTWLKMGRKVISIEKGKGTERSVSVEKSGSGVSTDTNGKDRHKRNFSYSHQKWMQSNKALKIPSQVNTVRRWGLLGN</sequence>
<proteinExistence type="predicted"/>
<reference evidence="2" key="1">
    <citation type="submission" date="2023-10" db="EMBL/GenBank/DDBJ databases">
        <authorList>
            <person name="Domelevo Entfellner J.-B."/>
        </authorList>
    </citation>
    <scope>NUCLEOTIDE SEQUENCE</scope>
</reference>
<dbReference type="EMBL" id="OY731399">
    <property type="protein sequence ID" value="CAJ1933499.1"/>
    <property type="molecule type" value="Genomic_DNA"/>
</dbReference>
<feature type="region of interest" description="Disordered" evidence="1">
    <location>
        <begin position="17"/>
        <end position="43"/>
    </location>
</feature>
<evidence type="ECO:0000313" key="2">
    <source>
        <dbReference type="EMBL" id="CAJ1933499.1"/>
    </source>
</evidence>